<dbReference type="EMBL" id="JADBEM010000001">
    <property type="protein sequence ID" value="MBE1603533.1"/>
    <property type="molecule type" value="Genomic_DNA"/>
</dbReference>
<keyword evidence="1" id="KW-0472">Membrane</keyword>
<keyword evidence="2" id="KW-0269">Exonuclease</keyword>
<organism evidence="2 3">
    <name type="scientific">Actinopolymorpha pittospori</name>
    <dbReference type="NCBI Taxonomy" id="648752"/>
    <lineage>
        <taxon>Bacteria</taxon>
        <taxon>Bacillati</taxon>
        <taxon>Actinomycetota</taxon>
        <taxon>Actinomycetes</taxon>
        <taxon>Propionibacteriales</taxon>
        <taxon>Actinopolymorphaceae</taxon>
        <taxon>Actinopolymorpha</taxon>
    </lineage>
</organism>
<keyword evidence="3" id="KW-1185">Reference proteome</keyword>
<sequence>MWARKRKSPMKAATKGIVTGMAGVCIAGIVVVMRRRRRKLLLRGTGSAL</sequence>
<gene>
    <name evidence="2" type="ORF">HEB94_000381</name>
</gene>
<keyword evidence="1" id="KW-1133">Transmembrane helix</keyword>
<protein>
    <submittedName>
        <fullName evidence="2">Exonuclease VII large subunit</fullName>
    </submittedName>
</protein>
<accession>A0A927MQS8</accession>
<dbReference type="Proteomes" id="UP000638648">
    <property type="component" value="Unassembled WGS sequence"/>
</dbReference>
<keyword evidence="2" id="KW-0540">Nuclease</keyword>
<evidence type="ECO:0000313" key="3">
    <source>
        <dbReference type="Proteomes" id="UP000638648"/>
    </source>
</evidence>
<reference evidence="2" key="1">
    <citation type="submission" date="2020-10" db="EMBL/GenBank/DDBJ databases">
        <title>Sequencing the genomes of 1000 actinobacteria strains.</title>
        <authorList>
            <person name="Klenk H.-P."/>
        </authorList>
    </citation>
    <scope>NUCLEOTIDE SEQUENCE</scope>
    <source>
        <strain evidence="2">DSM 45354</strain>
    </source>
</reference>
<evidence type="ECO:0000256" key="1">
    <source>
        <dbReference type="SAM" id="Phobius"/>
    </source>
</evidence>
<keyword evidence="2" id="KW-0378">Hydrolase</keyword>
<name>A0A927MQS8_9ACTN</name>
<dbReference type="AlphaFoldDB" id="A0A927MQS8"/>
<feature type="transmembrane region" description="Helical" evidence="1">
    <location>
        <begin position="12"/>
        <end position="33"/>
    </location>
</feature>
<comment type="caution">
    <text evidence="2">The sequence shown here is derived from an EMBL/GenBank/DDBJ whole genome shotgun (WGS) entry which is preliminary data.</text>
</comment>
<evidence type="ECO:0000313" key="2">
    <source>
        <dbReference type="EMBL" id="MBE1603533.1"/>
    </source>
</evidence>
<keyword evidence="1" id="KW-0812">Transmembrane</keyword>
<proteinExistence type="predicted"/>
<dbReference type="GO" id="GO:0004527">
    <property type="term" value="F:exonuclease activity"/>
    <property type="evidence" value="ECO:0007669"/>
    <property type="project" value="UniProtKB-KW"/>
</dbReference>